<dbReference type="Pfam" id="PF06516">
    <property type="entry name" value="NUP"/>
    <property type="match status" value="1"/>
</dbReference>
<gene>
    <name evidence="1" type="ORF">ESCO_006623</name>
</gene>
<keyword evidence="2" id="KW-1185">Reference proteome</keyword>
<dbReference type="Proteomes" id="UP000053831">
    <property type="component" value="Unassembled WGS sequence"/>
</dbReference>
<dbReference type="PANTHER" id="PTHR38643:SF1">
    <property type="entry name" value="PURINE NUCLEOSIDE PERMEASE C285.05-RELATED"/>
    <property type="match status" value="1"/>
</dbReference>
<dbReference type="GO" id="GO:0009116">
    <property type="term" value="P:nucleoside metabolic process"/>
    <property type="evidence" value="ECO:0007669"/>
    <property type="project" value="InterPro"/>
</dbReference>
<dbReference type="GO" id="GO:0055085">
    <property type="term" value="P:transmembrane transport"/>
    <property type="evidence" value="ECO:0007669"/>
    <property type="project" value="InterPro"/>
</dbReference>
<sequence>MWTPEAAVWHTRFPSSGLGNLTSRAIPIPGLSMLFPHLLCTASHSVCQVTVGEGEINSAASATALLLSPLLDLSRTYFLVAGIAGVNPRHATIGSVALARFAVQVALQYEIDARSLPPDWPTGYIAYGREYPLQYPCITYGTEVFELNAALRDAAFALAAAASLRDDDEPRRYRATYAAAGPAYGMAVRPPAVVRCDSATSDVYYSGVRLAQAFENTTALWTNQSGVYCMSAQEDNALLEVLVRGAVHGLVDFARVIAMRAGSNFDRPPPDRSDWEHLTGTNQNGFHIAIDNLFNAGIQIVKGILTAWDCTYDKGIAPTNYVGDIFGSLGGHPDFGFGSITDGKRVEPARNDGQLAQVEMQRRARFGTRALMKA</sequence>
<dbReference type="GO" id="GO:0005783">
    <property type="term" value="C:endoplasmic reticulum"/>
    <property type="evidence" value="ECO:0007669"/>
    <property type="project" value="TreeGrafter"/>
</dbReference>
<dbReference type="OrthoDB" id="2331083at2759"/>
<reference evidence="1 2" key="1">
    <citation type="submission" date="2015-07" db="EMBL/GenBank/DDBJ databases">
        <title>The genome of the fungus Escovopsis weberi, a specialized disease agent of ant agriculture.</title>
        <authorList>
            <person name="de Man T.J."/>
            <person name="Stajich J.E."/>
            <person name="Kubicek C.P."/>
            <person name="Chenthamara K."/>
            <person name="Atanasova L."/>
            <person name="Druzhinina I.S."/>
            <person name="Birnbaum S."/>
            <person name="Barribeau S.M."/>
            <person name="Teiling C."/>
            <person name="Suen G."/>
            <person name="Currie C."/>
            <person name="Gerardo N.M."/>
        </authorList>
    </citation>
    <scope>NUCLEOTIDE SEQUENCE [LARGE SCALE GENOMIC DNA]</scope>
</reference>
<dbReference type="AlphaFoldDB" id="A0A0N0RUC2"/>
<dbReference type="GO" id="GO:0003824">
    <property type="term" value="F:catalytic activity"/>
    <property type="evidence" value="ECO:0007669"/>
    <property type="project" value="InterPro"/>
</dbReference>
<proteinExistence type="predicted"/>
<dbReference type="InterPro" id="IPR009486">
    <property type="entry name" value="Pur_nuclsid_perm"/>
</dbReference>
<accession>A0A0N0RUC2</accession>
<dbReference type="EMBL" id="LGSR01000001">
    <property type="protein sequence ID" value="KOS23395.1"/>
    <property type="molecule type" value="Genomic_DNA"/>
</dbReference>
<evidence type="ECO:0000313" key="1">
    <source>
        <dbReference type="EMBL" id="KOS23395.1"/>
    </source>
</evidence>
<evidence type="ECO:0000313" key="2">
    <source>
        <dbReference type="Proteomes" id="UP000053831"/>
    </source>
</evidence>
<evidence type="ECO:0008006" key="3">
    <source>
        <dbReference type="Google" id="ProtNLM"/>
    </source>
</evidence>
<protein>
    <recommendedName>
        <fullName evidence="3">Purine nucleoside permease</fullName>
    </recommendedName>
</protein>
<dbReference type="InterPro" id="IPR035994">
    <property type="entry name" value="Nucleoside_phosphorylase_sf"/>
</dbReference>
<comment type="caution">
    <text evidence="1">The sequence shown here is derived from an EMBL/GenBank/DDBJ whole genome shotgun (WGS) entry which is preliminary data.</text>
</comment>
<dbReference type="STRING" id="150374.A0A0N0RUC2"/>
<dbReference type="PANTHER" id="PTHR38643">
    <property type="entry name" value="PURINE NUCLEOSIDE PERMEASE C285.05-RELATED"/>
    <property type="match status" value="1"/>
</dbReference>
<organism evidence="1 2">
    <name type="scientific">Escovopsis weberi</name>
    <dbReference type="NCBI Taxonomy" id="150374"/>
    <lineage>
        <taxon>Eukaryota</taxon>
        <taxon>Fungi</taxon>
        <taxon>Dikarya</taxon>
        <taxon>Ascomycota</taxon>
        <taxon>Pezizomycotina</taxon>
        <taxon>Sordariomycetes</taxon>
        <taxon>Hypocreomycetidae</taxon>
        <taxon>Hypocreales</taxon>
        <taxon>Hypocreaceae</taxon>
        <taxon>Escovopsis</taxon>
    </lineage>
</organism>
<name>A0A0N0RUC2_ESCWE</name>
<dbReference type="Gene3D" id="3.40.50.1580">
    <property type="entry name" value="Nucleoside phosphorylase domain"/>
    <property type="match status" value="1"/>
</dbReference>